<dbReference type="InterPro" id="IPR022533">
    <property type="entry name" value="Cox20"/>
</dbReference>
<dbReference type="GO" id="GO:0051082">
    <property type="term" value="F:unfolded protein binding"/>
    <property type="evidence" value="ECO:0007669"/>
    <property type="project" value="EnsemblFungi"/>
</dbReference>
<evidence type="ECO:0000256" key="4">
    <source>
        <dbReference type="ARBA" id="ARBA00022692"/>
    </source>
</evidence>
<feature type="compositionally biased region" description="Basic and acidic residues" evidence="10">
    <location>
        <begin position="11"/>
        <end position="21"/>
    </location>
</feature>
<reference evidence="12 13" key="1">
    <citation type="journal article" date="2011" name="Proc. Natl. Acad. Sci. U.S.A.">
        <title>Evolutionary erosion of yeast sex chromosomes by mating-type switching accidents.</title>
        <authorList>
            <person name="Gordon J.L."/>
            <person name="Armisen D."/>
            <person name="Proux-Wera E."/>
            <person name="Oheigeartaigh S.S."/>
            <person name="Byrne K.P."/>
            <person name="Wolfe K.H."/>
        </authorList>
    </citation>
    <scope>NUCLEOTIDE SEQUENCE [LARGE SCALE GENOMIC DNA]</scope>
    <source>
        <strain evidence="13">ATCC 24235 / CBS 4417 / NBRC 1672 / NRRL Y-8282 / UCD 70-5</strain>
    </source>
</reference>
<dbReference type="Pfam" id="PF12597">
    <property type="entry name" value="Cox20"/>
    <property type="match status" value="1"/>
</dbReference>
<name>G8BZZ2_TETPH</name>
<dbReference type="PIRSF" id="PIRSF007871">
    <property type="entry name" value="Cox20"/>
    <property type="match status" value="1"/>
</dbReference>
<evidence type="ECO:0000256" key="7">
    <source>
        <dbReference type="ARBA" id="ARBA00023128"/>
    </source>
</evidence>
<accession>G8BZZ2</accession>
<keyword evidence="5 9" id="KW-0999">Mitochondrion inner membrane</keyword>
<proteinExistence type="inferred from homology"/>
<keyword evidence="13" id="KW-1185">Reference proteome</keyword>
<dbReference type="eggNOG" id="ENOG502S3BD">
    <property type="taxonomic scope" value="Eukaryota"/>
</dbReference>
<evidence type="ECO:0000256" key="10">
    <source>
        <dbReference type="SAM" id="MobiDB-lite"/>
    </source>
</evidence>
<dbReference type="OrthoDB" id="14603at2759"/>
<feature type="transmembrane region" description="Helical" evidence="11">
    <location>
        <begin position="91"/>
        <end position="110"/>
    </location>
</feature>
<keyword evidence="7 9" id="KW-0496">Mitochondrion</keyword>
<dbReference type="GeneID" id="11531638"/>
<dbReference type="OMA" id="IVGWEQC"/>
<dbReference type="AlphaFoldDB" id="G8BZZ2"/>
<organism evidence="12 13">
    <name type="scientific">Tetrapisispora phaffii (strain ATCC 24235 / CBS 4417 / NBRC 1672 / NRRL Y-8282 / UCD 70-5)</name>
    <name type="common">Yeast</name>
    <name type="synonym">Fabospora phaffii</name>
    <dbReference type="NCBI Taxonomy" id="1071381"/>
    <lineage>
        <taxon>Eukaryota</taxon>
        <taxon>Fungi</taxon>
        <taxon>Dikarya</taxon>
        <taxon>Ascomycota</taxon>
        <taxon>Saccharomycotina</taxon>
        <taxon>Saccharomycetes</taxon>
        <taxon>Saccharomycetales</taxon>
        <taxon>Saccharomycetaceae</taxon>
        <taxon>Tetrapisispora</taxon>
    </lineage>
</organism>
<evidence type="ECO:0000313" key="12">
    <source>
        <dbReference type="EMBL" id="CCE65470.1"/>
    </source>
</evidence>
<dbReference type="GO" id="GO:0005743">
    <property type="term" value="C:mitochondrial inner membrane"/>
    <property type="evidence" value="ECO:0007669"/>
    <property type="project" value="UniProtKB-SubCell"/>
</dbReference>
<keyword evidence="6 11" id="KW-1133">Transmembrane helix</keyword>
<dbReference type="GO" id="GO:0043069">
    <property type="term" value="P:negative regulation of programmed cell death"/>
    <property type="evidence" value="ECO:0007669"/>
    <property type="project" value="EnsemblFungi"/>
</dbReference>
<feature type="compositionally biased region" description="Polar residues" evidence="10">
    <location>
        <begin position="1"/>
        <end position="10"/>
    </location>
</feature>
<keyword evidence="8 9" id="KW-0472">Membrane</keyword>
<gene>
    <name evidence="12" type="primary">TPHA0L01130</name>
    <name evidence="12" type="ordered locus">TPHA_0L01130</name>
</gene>
<evidence type="ECO:0000256" key="8">
    <source>
        <dbReference type="ARBA" id="ARBA00023136"/>
    </source>
</evidence>
<keyword evidence="4 11" id="KW-0812">Transmembrane</keyword>
<dbReference type="KEGG" id="tpf:TPHA_0L01130"/>
<protein>
    <recommendedName>
        <fullName evidence="3 9">Cytochrome c oxidase assembly protein COX20, mitochondrial</fullName>
    </recommendedName>
</protein>
<dbReference type="PANTHER" id="PTHR31586">
    <property type="entry name" value="CYTOCHROME C OXIDASE PROTEIN 20"/>
    <property type="match status" value="1"/>
</dbReference>
<evidence type="ECO:0000256" key="11">
    <source>
        <dbReference type="SAM" id="Phobius"/>
    </source>
</evidence>
<dbReference type="GO" id="GO:0033617">
    <property type="term" value="P:mitochondrial respiratory chain complex IV assembly"/>
    <property type="evidence" value="ECO:0007669"/>
    <property type="project" value="EnsemblFungi"/>
</dbReference>
<evidence type="ECO:0000256" key="3">
    <source>
        <dbReference type="ARBA" id="ARBA00017689"/>
    </source>
</evidence>
<sequence length="189" mass="21853">MGNWLWSSKPESSDIAKGSNREEEVAEISSYSRGQKILLEDTKPRFNTEAPSLNELSRQKEHSNFKLAVDSISKKDFSFSNLVMIPCFRDAGMLGFSSLFVIGSAMFLYHKNITKATNWALGSFVLGSIVGWEQCRNTRRRSFQNSERAKQLVQQKQKPMLHEVQHAEELKKQWAETTAEHAKKWYKFW</sequence>
<evidence type="ECO:0000256" key="5">
    <source>
        <dbReference type="ARBA" id="ARBA00022792"/>
    </source>
</evidence>
<evidence type="ECO:0000256" key="1">
    <source>
        <dbReference type="ARBA" id="ARBA00004273"/>
    </source>
</evidence>
<dbReference type="Proteomes" id="UP000005666">
    <property type="component" value="Chromosome 12"/>
</dbReference>
<comment type="similarity">
    <text evidence="2 9">Belongs to the COX20 family.</text>
</comment>
<dbReference type="PANTHER" id="PTHR31586:SF1">
    <property type="entry name" value="CYTOCHROME C OXIDASE ASSEMBLY PROTEIN COX20, MITOCHONDRIAL"/>
    <property type="match status" value="1"/>
</dbReference>
<dbReference type="EMBL" id="HE612867">
    <property type="protein sequence ID" value="CCE65470.1"/>
    <property type="molecule type" value="Genomic_DNA"/>
</dbReference>
<feature type="region of interest" description="Disordered" evidence="10">
    <location>
        <begin position="1"/>
        <end position="21"/>
    </location>
</feature>
<comment type="subcellular location">
    <subcellularLocation>
        <location evidence="1 9">Mitochondrion inner membrane</location>
    </subcellularLocation>
</comment>
<evidence type="ECO:0000256" key="6">
    <source>
        <dbReference type="ARBA" id="ARBA00022989"/>
    </source>
</evidence>
<evidence type="ECO:0000313" key="13">
    <source>
        <dbReference type="Proteomes" id="UP000005666"/>
    </source>
</evidence>
<evidence type="ECO:0000256" key="9">
    <source>
        <dbReference type="PIRNR" id="PIRNR007871"/>
    </source>
</evidence>
<dbReference type="HOGENOM" id="CLU_125578_0_0_1"/>
<comment type="function">
    <text evidence="9">Involved in the assembly of the cytochrome c oxidase complex.</text>
</comment>
<dbReference type="RefSeq" id="XP_003687904.1">
    <property type="nucleotide sequence ID" value="XM_003687856.1"/>
</dbReference>
<evidence type="ECO:0000256" key="2">
    <source>
        <dbReference type="ARBA" id="ARBA00009575"/>
    </source>
</evidence>